<keyword evidence="3" id="KW-1185">Reference proteome</keyword>
<dbReference type="CDD" id="cd01948">
    <property type="entry name" value="EAL"/>
    <property type="match status" value="1"/>
</dbReference>
<dbReference type="GO" id="GO:0071111">
    <property type="term" value="F:cyclic-guanylate-specific phosphodiesterase activity"/>
    <property type="evidence" value="ECO:0007669"/>
    <property type="project" value="InterPro"/>
</dbReference>
<gene>
    <name evidence="2" type="ORF">CCGE525_32235</name>
</gene>
<feature type="domain" description="EAL" evidence="1">
    <location>
        <begin position="1"/>
        <end position="234"/>
    </location>
</feature>
<evidence type="ECO:0000313" key="3">
    <source>
        <dbReference type="Proteomes" id="UP000282195"/>
    </source>
</evidence>
<dbReference type="Gene3D" id="3.20.20.450">
    <property type="entry name" value="EAL domain"/>
    <property type="match status" value="1"/>
</dbReference>
<geneLocation type="plasmid" evidence="3">
    <name>prccge525c</name>
</geneLocation>
<dbReference type="Pfam" id="PF00563">
    <property type="entry name" value="EAL"/>
    <property type="match status" value="1"/>
</dbReference>
<organism evidence="2 3">
    <name type="scientific">Rhizobium jaguaris</name>
    <dbReference type="NCBI Taxonomy" id="1312183"/>
    <lineage>
        <taxon>Bacteria</taxon>
        <taxon>Pseudomonadati</taxon>
        <taxon>Pseudomonadota</taxon>
        <taxon>Alphaproteobacteria</taxon>
        <taxon>Hyphomicrobiales</taxon>
        <taxon>Rhizobiaceae</taxon>
        <taxon>Rhizobium/Agrobacterium group</taxon>
        <taxon>Rhizobium</taxon>
    </lineage>
</organism>
<dbReference type="OrthoDB" id="23692at2"/>
<dbReference type="PROSITE" id="PS50883">
    <property type="entry name" value="EAL"/>
    <property type="match status" value="1"/>
</dbReference>
<dbReference type="InterPro" id="IPR050706">
    <property type="entry name" value="Cyclic-di-GMP_PDE-like"/>
</dbReference>
<proteinExistence type="predicted"/>
<dbReference type="InterPro" id="IPR001633">
    <property type="entry name" value="EAL_dom"/>
</dbReference>
<dbReference type="PANTHER" id="PTHR33121:SF79">
    <property type="entry name" value="CYCLIC DI-GMP PHOSPHODIESTERASE PDED-RELATED"/>
    <property type="match status" value="1"/>
</dbReference>
<dbReference type="EMBL" id="CP032695">
    <property type="protein sequence ID" value="AYG63335.1"/>
    <property type="molecule type" value="Genomic_DNA"/>
</dbReference>
<dbReference type="InterPro" id="IPR035919">
    <property type="entry name" value="EAL_sf"/>
</dbReference>
<keyword evidence="2" id="KW-0614">Plasmid</keyword>
<evidence type="ECO:0000259" key="1">
    <source>
        <dbReference type="PROSITE" id="PS50883"/>
    </source>
</evidence>
<dbReference type="PANTHER" id="PTHR33121">
    <property type="entry name" value="CYCLIC DI-GMP PHOSPHODIESTERASE PDEF"/>
    <property type="match status" value="1"/>
</dbReference>
<reference evidence="2 3" key="1">
    <citation type="submission" date="2018-10" db="EMBL/GenBank/DDBJ databases">
        <title>Rhizobium etli, R. leguminosarum and a new Rhizobium genospecies from Phaseolus dumosus.</title>
        <authorList>
            <person name="Ramirez-Puebla S.T."/>
            <person name="Rogel-Hernandez M.A."/>
            <person name="Guerrero G."/>
            <person name="Ormeno-Orrillo E."/>
            <person name="Martinez-Romero J.C."/>
            <person name="Negrete-Yankelevich S."/>
            <person name="Martinez-Romero E."/>
        </authorList>
    </citation>
    <scope>NUCLEOTIDE SEQUENCE [LARGE SCALE GENOMIC DNA]</scope>
    <source>
        <strain evidence="2 3">CCGE525</strain>
        <plasmid evidence="3">prccge525c</plasmid>
    </source>
</reference>
<dbReference type="KEGG" id="rjg:CCGE525_32235"/>
<name>A0A387G1T8_9HYPH</name>
<dbReference type="SUPFAM" id="SSF141868">
    <property type="entry name" value="EAL domain-like"/>
    <property type="match status" value="1"/>
</dbReference>
<dbReference type="Proteomes" id="UP000282195">
    <property type="component" value="Plasmid pRCCGE525c"/>
</dbReference>
<dbReference type="AlphaFoldDB" id="A0A387G1T8"/>
<sequence length="234" mass="25422">MSKAVSDRGLSFAAQKVSQIDVPEKVLYWECFARISDAHGVVHSASAFAPYLESSLASFDLDARMLDLILSRLAKDQDLVLGCNISAANLADRDHWRQILRQIERRSELAPRLILEITETYPLVSEGVDRLAAVRALGCRVAIDNFGAGMATPARLLTVPADIIKIEASLVRNVRMSEKGQNSLHYLVGFASCVAPTIVAEGIEKEEHLDAARASGATHVQGFLFGKPAGLPNQ</sequence>
<dbReference type="RefSeq" id="WP_120708243.1">
    <property type="nucleotide sequence ID" value="NZ_CP032695.1"/>
</dbReference>
<evidence type="ECO:0000313" key="2">
    <source>
        <dbReference type="EMBL" id="AYG63335.1"/>
    </source>
</evidence>
<protein>
    <submittedName>
        <fullName evidence="2">EAL domain-containing protein</fullName>
    </submittedName>
</protein>
<dbReference type="SMART" id="SM00052">
    <property type="entry name" value="EAL"/>
    <property type="match status" value="1"/>
</dbReference>
<accession>A0A387G1T8</accession>